<protein>
    <submittedName>
        <fullName evidence="1">(rape) hypothetical protein</fullName>
    </submittedName>
</protein>
<name>A0A816ZEH8_BRANA</name>
<sequence length="80" mass="9361">MNGWREVKLVPSVPRQCFSWRVKLQSSGNNNKRRITGHGQKLKENSKLYDMDDIIRNPCEKENEVNINLVIQQIVPLDIK</sequence>
<proteinExistence type="predicted"/>
<dbReference type="EMBL" id="HG994361">
    <property type="protein sequence ID" value="CAF2191920.1"/>
    <property type="molecule type" value="Genomic_DNA"/>
</dbReference>
<dbReference type="Proteomes" id="UP001295469">
    <property type="component" value="Chromosome A07"/>
</dbReference>
<accession>A0A816ZEH8</accession>
<gene>
    <name evidence="1" type="ORF">DARMORV10_A07P35470.1</name>
</gene>
<reference evidence="1" key="1">
    <citation type="submission" date="2021-01" db="EMBL/GenBank/DDBJ databases">
        <authorList>
            <consortium name="Genoscope - CEA"/>
            <person name="William W."/>
        </authorList>
    </citation>
    <scope>NUCLEOTIDE SEQUENCE</scope>
</reference>
<evidence type="ECO:0000313" key="1">
    <source>
        <dbReference type="EMBL" id="CAF2191920.1"/>
    </source>
</evidence>
<organism evidence="1">
    <name type="scientific">Brassica napus</name>
    <name type="common">Rape</name>
    <dbReference type="NCBI Taxonomy" id="3708"/>
    <lineage>
        <taxon>Eukaryota</taxon>
        <taxon>Viridiplantae</taxon>
        <taxon>Streptophyta</taxon>
        <taxon>Embryophyta</taxon>
        <taxon>Tracheophyta</taxon>
        <taxon>Spermatophyta</taxon>
        <taxon>Magnoliopsida</taxon>
        <taxon>eudicotyledons</taxon>
        <taxon>Gunneridae</taxon>
        <taxon>Pentapetalae</taxon>
        <taxon>rosids</taxon>
        <taxon>malvids</taxon>
        <taxon>Brassicales</taxon>
        <taxon>Brassicaceae</taxon>
        <taxon>Brassiceae</taxon>
        <taxon>Brassica</taxon>
    </lineage>
</organism>
<dbReference type="AlphaFoldDB" id="A0A816ZEH8"/>